<protein>
    <recommendedName>
        <fullName evidence="3">ATP-grasp domain-containing protein</fullName>
    </recommendedName>
</protein>
<reference evidence="1" key="1">
    <citation type="journal article" date="2021" name="PeerJ">
        <title>Extensive microbial diversity within the chicken gut microbiome revealed by metagenomics and culture.</title>
        <authorList>
            <person name="Gilroy R."/>
            <person name="Ravi A."/>
            <person name="Getino M."/>
            <person name="Pursley I."/>
            <person name="Horton D.L."/>
            <person name="Alikhan N.F."/>
            <person name="Baker D."/>
            <person name="Gharbi K."/>
            <person name="Hall N."/>
            <person name="Watson M."/>
            <person name="Adriaenssens E.M."/>
            <person name="Foster-Nyarko E."/>
            <person name="Jarju S."/>
            <person name="Secka A."/>
            <person name="Antonio M."/>
            <person name="Oren A."/>
            <person name="Chaudhuri R.R."/>
            <person name="La Ragione R."/>
            <person name="Hildebrand F."/>
            <person name="Pallen M.J."/>
        </authorList>
    </citation>
    <scope>NUCLEOTIDE SEQUENCE</scope>
    <source>
        <strain evidence="1">G3-2149</strain>
    </source>
</reference>
<dbReference type="SUPFAM" id="SSF56059">
    <property type="entry name" value="Glutathione synthetase ATP-binding domain-like"/>
    <property type="match status" value="1"/>
</dbReference>
<dbReference type="AlphaFoldDB" id="A0A9E2L6Y5"/>
<sequence>MKLFVFNPENDLALANNQWNFIAPASARKMRLDLEILPVWWTSALDRVWVSRYPVHQPLEFLSLNDRFVVHPGDCPLGSVEPWGWSPLIKSQLQRGGVDDSLLPDEEQLRIFREYSGRGFAVTVLQKLRSAAAAHACWDDALCGRSYYCTTTEQIDALFRQYPRTILKAPWSGSGKGLRLGQPQLQPPLTGWCTRLIREQRGVVVEPLYNKVCDFACEFRSDGQGHVCYEGLSLFTTTHQGAYAGNVVAPESEKEKILARWLDLRLLDWVCCELSRLLSDTLGTAYSGPLGVDMMVCRSDDGRFLLHPCVEINLRMTMGMVALELQRWLAEGVQARYYIDYSSNGEELKKRALEDAECRPPRFLDGKLVDGCLSLTPVYSDTNYRACLVVESAESE</sequence>
<accession>A0A9E2L6Y5</accession>
<name>A0A9E2L6Y5_9BACT</name>
<comment type="caution">
    <text evidence="1">The sequence shown here is derived from an EMBL/GenBank/DDBJ whole genome shotgun (WGS) entry which is preliminary data.</text>
</comment>
<evidence type="ECO:0000313" key="1">
    <source>
        <dbReference type="EMBL" id="MBU3853382.1"/>
    </source>
</evidence>
<gene>
    <name evidence="1" type="ORF">H9789_06110</name>
</gene>
<dbReference type="EMBL" id="JAHLFU010000128">
    <property type="protein sequence ID" value="MBU3853382.1"/>
    <property type="molecule type" value="Genomic_DNA"/>
</dbReference>
<evidence type="ECO:0008006" key="3">
    <source>
        <dbReference type="Google" id="ProtNLM"/>
    </source>
</evidence>
<dbReference type="Proteomes" id="UP000823865">
    <property type="component" value="Unassembled WGS sequence"/>
</dbReference>
<reference evidence="1" key="2">
    <citation type="submission" date="2021-04" db="EMBL/GenBank/DDBJ databases">
        <authorList>
            <person name="Gilroy R."/>
        </authorList>
    </citation>
    <scope>NUCLEOTIDE SEQUENCE</scope>
    <source>
        <strain evidence="1">G3-2149</strain>
    </source>
</reference>
<evidence type="ECO:0000313" key="2">
    <source>
        <dbReference type="Proteomes" id="UP000823865"/>
    </source>
</evidence>
<proteinExistence type="predicted"/>
<organism evidence="1 2">
    <name type="scientific">Candidatus Paraprevotella stercoravium</name>
    <dbReference type="NCBI Taxonomy" id="2838725"/>
    <lineage>
        <taxon>Bacteria</taxon>
        <taxon>Pseudomonadati</taxon>
        <taxon>Bacteroidota</taxon>
        <taxon>Bacteroidia</taxon>
        <taxon>Bacteroidales</taxon>
        <taxon>Prevotellaceae</taxon>
        <taxon>Paraprevotella</taxon>
    </lineage>
</organism>